<dbReference type="Gene3D" id="3.40.50.300">
    <property type="entry name" value="P-loop containing nucleotide triphosphate hydrolases"/>
    <property type="match status" value="1"/>
</dbReference>
<dbReference type="Pfam" id="PF01926">
    <property type="entry name" value="MMR_HSR1"/>
    <property type="match status" value="1"/>
</dbReference>
<evidence type="ECO:0000256" key="4">
    <source>
        <dbReference type="ARBA" id="ARBA00022741"/>
    </source>
</evidence>
<comment type="similarity">
    <text evidence="2">Belongs to the TRAFAC class TrmE-Era-EngA-EngB-Septin-like GTPase superfamily. EngB GTPase family.</text>
</comment>
<dbReference type="EMBL" id="CAMKVN010001048">
    <property type="protein sequence ID" value="CAI2173325.1"/>
    <property type="molecule type" value="Genomic_DNA"/>
</dbReference>
<evidence type="ECO:0000256" key="2">
    <source>
        <dbReference type="ARBA" id="ARBA00009638"/>
    </source>
</evidence>
<dbReference type="InterPro" id="IPR008698">
    <property type="entry name" value="NDUB7"/>
</dbReference>
<accession>A0A9W4SL06</accession>
<keyword evidence="5" id="KW-0460">Magnesium</keyword>
<name>A0A9W4SL06_9GLOM</name>
<dbReference type="AlphaFoldDB" id="A0A9W4SL06"/>
<evidence type="ECO:0000256" key="6">
    <source>
        <dbReference type="ARBA" id="ARBA00023134"/>
    </source>
</evidence>
<dbReference type="SUPFAM" id="SSF52540">
    <property type="entry name" value="P-loop containing nucleoside triphosphate hydrolases"/>
    <property type="match status" value="1"/>
</dbReference>
<dbReference type="NCBIfam" id="TIGR00231">
    <property type="entry name" value="small_GTP"/>
    <property type="match status" value="1"/>
</dbReference>
<dbReference type="InterPro" id="IPR027417">
    <property type="entry name" value="P-loop_NTPase"/>
</dbReference>
<dbReference type="GO" id="GO:0005525">
    <property type="term" value="F:GTP binding"/>
    <property type="evidence" value="ECO:0007669"/>
    <property type="project" value="UniProtKB-KW"/>
</dbReference>
<dbReference type="InterPro" id="IPR005225">
    <property type="entry name" value="Small_GTP-bd"/>
</dbReference>
<dbReference type="Pfam" id="PF05676">
    <property type="entry name" value="NDUF_B7"/>
    <property type="match status" value="1"/>
</dbReference>
<dbReference type="HAMAP" id="MF_00321">
    <property type="entry name" value="GTPase_EngB"/>
    <property type="match status" value="1"/>
</dbReference>
<dbReference type="GO" id="GO:0005739">
    <property type="term" value="C:mitochondrion"/>
    <property type="evidence" value="ECO:0007669"/>
    <property type="project" value="InterPro"/>
</dbReference>
<evidence type="ECO:0000256" key="3">
    <source>
        <dbReference type="ARBA" id="ARBA00022723"/>
    </source>
</evidence>
<comment type="caution">
    <text evidence="8">The sequence shown here is derived from an EMBL/GenBank/DDBJ whole genome shotgun (WGS) entry which is preliminary data.</text>
</comment>
<dbReference type="CDD" id="cd01876">
    <property type="entry name" value="YihA_EngB"/>
    <property type="match status" value="1"/>
</dbReference>
<dbReference type="GO" id="GO:0046872">
    <property type="term" value="F:metal ion binding"/>
    <property type="evidence" value="ECO:0007669"/>
    <property type="project" value="UniProtKB-KW"/>
</dbReference>
<dbReference type="NCBIfam" id="TIGR03598">
    <property type="entry name" value="GTPase_YsxC"/>
    <property type="match status" value="1"/>
</dbReference>
<keyword evidence="6" id="KW-0342">GTP-binding</keyword>
<sequence length="392" mass="45406">MSSDGPPEMIATQKEMAEARLPLGYRDYCAHLLIPLNKCRIEAWYLPWKCEDEKHAWEKCQYNDYMRRMRLLAKNKKREDQRNFSSISIPPVKLNRKEISNRQKFRQINPPPSILKEIEALGLGKPRRIKTSRFATKVAIVGRKKLEKKLGKLEVPQEELELPHLSFFAGAKIPSSFPPERVPEVAFVGRSNVGKSSLINALADTTIVRTSNKPGLTRQINFYAASRIFNMIDMPGYGFAYVKEEELIQWGKLIETYISTRTTLKKIYVIIDARHGIKLADVEFLEMLDKKDVKFQIVLTKCDMVIPPDLARRYVVVKNKLNQYKNANEHPLMVSARKQAGILNLRKEILHTVEALEKARQQNKSLLIDNGKKVREWKHSNTKRKKRVSRKI</sequence>
<reference evidence="8" key="1">
    <citation type="submission" date="2022-08" db="EMBL/GenBank/DDBJ databases">
        <authorList>
            <person name="Kallberg Y."/>
            <person name="Tangrot J."/>
            <person name="Rosling A."/>
        </authorList>
    </citation>
    <scope>NUCLEOTIDE SEQUENCE</scope>
    <source>
        <strain evidence="8">Wild A</strain>
    </source>
</reference>
<comment type="cofactor">
    <cofactor evidence="1">
        <name>Mg(2+)</name>
        <dbReference type="ChEBI" id="CHEBI:18420"/>
    </cofactor>
</comment>
<feature type="domain" description="EngB-type G" evidence="7">
    <location>
        <begin position="181"/>
        <end position="355"/>
    </location>
</feature>
<dbReference type="OrthoDB" id="391988at2759"/>
<organism evidence="8 9">
    <name type="scientific">Funneliformis geosporum</name>
    <dbReference type="NCBI Taxonomy" id="1117311"/>
    <lineage>
        <taxon>Eukaryota</taxon>
        <taxon>Fungi</taxon>
        <taxon>Fungi incertae sedis</taxon>
        <taxon>Mucoromycota</taxon>
        <taxon>Glomeromycotina</taxon>
        <taxon>Glomeromycetes</taxon>
        <taxon>Glomerales</taxon>
        <taxon>Glomeraceae</taxon>
        <taxon>Funneliformis</taxon>
    </lineage>
</organism>
<evidence type="ECO:0000313" key="9">
    <source>
        <dbReference type="Proteomes" id="UP001153678"/>
    </source>
</evidence>
<proteinExistence type="inferred from homology"/>
<evidence type="ECO:0000256" key="1">
    <source>
        <dbReference type="ARBA" id="ARBA00001946"/>
    </source>
</evidence>
<protein>
    <submittedName>
        <fullName evidence="8">5937_t:CDS:1</fullName>
    </submittedName>
</protein>
<keyword evidence="9" id="KW-1185">Reference proteome</keyword>
<keyword evidence="4" id="KW-0547">Nucleotide-binding</keyword>
<keyword evidence="3" id="KW-0479">Metal-binding</keyword>
<evidence type="ECO:0000313" key="8">
    <source>
        <dbReference type="EMBL" id="CAI2173325.1"/>
    </source>
</evidence>
<dbReference type="InterPro" id="IPR019987">
    <property type="entry name" value="GTP-bd_ribosome_bio_YsxC"/>
</dbReference>
<dbReference type="PANTHER" id="PTHR47560">
    <property type="entry name" value="EXPRESSED PROTEIN"/>
    <property type="match status" value="1"/>
</dbReference>
<dbReference type="InterPro" id="IPR030393">
    <property type="entry name" value="G_ENGB_dom"/>
</dbReference>
<dbReference type="InterPro" id="IPR006073">
    <property type="entry name" value="GTP-bd"/>
</dbReference>
<dbReference type="PANTHER" id="PTHR47560:SF1">
    <property type="entry name" value="EXPRESSED PROTEIN"/>
    <property type="match status" value="1"/>
</dbReference>
<evidence type="ECO:0000256" key="5">
    <source>
        <dbReference type="ARBA" id="ARBA00022842"/>
    </source>
</evidence>
<dbReference type="PROSITE" id="PS51706">
    <property type="entry name" value="G_ENGB"/>
    <property type="match status" value="1"/>
</dbReference>
<gene>
    <name evidence="8" type="ORF">FWILDA_LOCUS6029</name>
</gene>
<evidence type="ECO:0000259" key="7">
    <source>
        <dbReference type="PROSITE" id="PS51706"/>
    </source>
</evidence>
<dbReference type="Proteomes" id="UP001153678">
    <property type="component" value="Unassembled WGS sequence"/>
</dbReference>